<reference evidence="1" key="1">
    <citation type="submission" date="2020-05" db="EMBL/GenBank/DDBJ databases">
        <title>Large-scale comparative analyses of tick genomes elucidate their genetic diversity and vector capacities.</title>
        <authorList>
            <person name="Jia N."/>
            <person name="Wang J."/>
            <person name="Shi W."/>
            <person name="Du L."/>
            <person name="Sun Y."/>
            <person name="Zhan W."/>
            <person name="Jiang J."/>
            <person name="Wang Q."/>
            <person name="Zhang B."/>
            <person name="Ji P."/>
            <person name="Sakyi L.B."/>
            <person name="Cui X."/>
            <person name="Yuan T."/>
            <person name="Jiang B."/>
            <person name="Yang W."/>
            <person name="Lam T.T.-Y."/>
            <person name="Chang Q."/>
            <person name="Ding S."/>
            <person name="Wang X."/>
            <person name="Zhu J."/>
            <person name="Ruan X."/>
            <person name="Zhao L."/>
            <person name="Wei J."/>
            <person name="Que T."/>
            <person name="Du C."/>
            <person name="Cheng J."/>
            <person name="Dai P."/>
            <person name="Han X."/>
            <person name="Huang E."/>
            <person name="Gao Y."/>
            <person name="Liu J."/>
            <person name="Shao H."/>
            <person name="Ye R."/>
            <person name="Li L."/>
            <person name="Wei W."/>
            <person name="Wang X."/>
            <person name="Wang C."/>
            <person name="Yang T."/>
            <person name="Huo Q."/>
            <person name="Li W."/>
            <person name="Guo W."/>
            <person name="Chen H."/>
            <person name="Zhou L."/>
            <person name="Ni X."/>
            <person name="Tian J."/>
            <person name="Zhou Y."/>
            <person name="Sheng Y."/>
            <person name="Liu T."/>
            <person name="Pan Y."/>
            <person name="Xia L."/>
            <person name="Li J."/>
            <person name="Zhao F."/>
            <person name="Cao W."/>
        </authorList>
    </citation>
    <scope>NUCLEOTIDE SEQUENCE</scope>
    <source>
        <strain evidence="1">Hyas-2018</strain>
    </source>
</reference>
<dbReference type="EMBL" id="CM023490">
    <property type="protein sequence ID" value="KAH6943386.1"/>
    <property type="molecule type" value="Genomic_DNA"/>
</dbReference>
<evidence type="ECO:0000313" key="1">
    <source>
        <dbReference type="EMBL" id="KAH6943386.1"/>
    </source>
</evidence>
<dbReference type="Proteomes" id="UP000821845">
    <property type="component" value="Chromosome 10"/>
</dbReference>
<name>A0ACB7TB83_HYAAI</name>
<protein>
    <submittedName>
        <fullName evidence="1">Uncharacterized protein</fullName>
    </submittedName>
</protein>
<sequence length="138" mass="15960">MHRGTTPPRMPVSLDHCPENVTFRTSASSAFNATWSSDDARSEEFFLFRVSYYWISFFGIFVIVALGVLVSALTGEMWNKEEQPELCSDLLVRLWRKPTPLRKELLLQVNEVETSRFDKHNGGVEVQDLLTRRRESHV</sequence>
<accession>A0ACB7TB83</accession>
<evidence type="ECO:0000313" key="2">
    <source>
        <dbReference type="Proteomes" id="UP000821845"/>
    </source>
</evidence>
<keyword evidence="2" id="KW-1185">Reference proteome</keyword>
<proteinExistence type="predicted"/>
<comment type="caution">
    <text evidence="1">The sequence shown here is derived from an EMBL/GenBank/DDBJ whole genome shotgun (WGS) entry which is preliminary data.</text>
</comment>
<gene>
    <name evidence="1" type="ORF">HPB50_020883</name>
</gene>
<organism evidence="1 2">
    <name type="scientific">Hyalomma asiaticum</name>
    <name type="common">Tick</name>
    <dbReference type="NCBI Taxonomy" id="266040"/>
    <lineage>
        <taxon>Eukaryota</taxon>
        <taxon>Metazoa</taxon>
        <taxon>Ecdysozoa</taxon>
        <taxon>Arthropoda</taxon>
        <taxon>Chelicerata</taxon>
        <taxon>Arachnida</taxon>
        <taxon>Acari</taxon>
        <taxon>Parasitiformes</taxon>
        <taxon>Ixodida</taxon>
        <taxon>Ixodoidea</taxon>
        <taxon>Ixodidae</taxon>
        <taxon>Hyalomminae</taxon>
        <taxon>Hyalomma</taxon>
    </lineage>
</organism>